<evidence type="ECO:0000313" key="1">
    <source>
        <dbReference type="EMBL" id="GIX69620.1"/>
    </source>
</evidence>
<evidence type="ECO:0000313" key="2">
    <source>
        <dbReference type="Proteomes" id="UP001054837"/>
    </source>
</evidence>
<proteinExistence type="predicted"/>
<protein>
    <submittedName>
        <fullName evidence="1">Uncharacterized protein</fullName>
    </submittedName>
</protein>
<name>A0AAV4MCN7_9ARAC</name>
<organism evidence="1 2">
    <name type="scientific">Caerostris darwini</name>
    <dbReference type="NCBI Taxonomy" id="1538125"/>
    <lineage>
        <taxon>Eukaryota</taxon>
        <taxon>Metazoa</taxon>
        <taxon>Ecdysozoa</taxon>
        <taxon>Arthropoda</taxon>
        <taxon>Chelicerata</taxon>
        <taxon>Arachnida</taxon>
        <taxon>Araneae</taxon>
        <taxon>Araneomorphae</taxon>
        <taxon>Entelegynae</taxon>
        <taxon>Araneoidea</taxon>
        <taxon>Araneidae</taxon>
        <taxon>Caerostris</taxon>
    </lineage>
</organism>
<comment type="caution">
    <text evidence="1">The sequence shown here is derived from an EMBL/GenBank/DDBJ whole genome shotgun (WGS) entry which is preliminary data.</text>
</comment>
<accession>A0AAV4MCN7</accession>
<dbReference type="EMBL" id="BPLQ01000287">
    <property type="protein sequence ID" value="GIX69620.1"/>
    <property type="molecule type" value="Genomic_DNA"/>
</dbReference>
<gene>
    <name evidence="1" type="ORF">CDAR_305471</name>
</gene>
<dbReference type="Proteomes" id="UP001054837">
    <property type="component" value="Unassembled WGS sequence"/>
</dbReference>
<dbReference type="AlphaFoldDB" id="A0AAV4MCN7"/>
<sequence>MDKIIPSLQGEISADECPAINTQNVPLLVKFAVNKYRKLVSWWTFVRETPRVLNSDLNYIFNYAKAFNNIPLHNFSAQYFQMTSTFLTFQKQVVNIEEGLDHLSCEIHNLMKLAVNSHLGLFSEFSTQYNEIIETACEILEEFVICRELLLNFIISRQIILGHNALNDANIQFNMQNEHLYNKW</sequence>
<keyword evidence="2" id="KW-1185">Reference proteome</keyword>
<reference evidence="1 2" key="1">
    <citation type="submission" date="2021-06" db="EMBL/GenBank/DDBJ databases">
        <title>Caerostris darwini draft genome.</title>
        <authorList>
            <person name="Kono N."/>
            <person name="Arakawa K."/>
        </authorList>
    </citation>
    <scope>NUCLEOTIDE SEQUENCE [LARGE SCALE GENOMIC DNA]</scope>
</reference>